<evidence type="ECO:0000256" key="4">
    <source>
        <dbReference type="ARBA" id="ARBA00022729"/>
    </source>
</evidence>
<protein>
    <recommendedName>
        <fullName evidence="3 7">Flagella basal body P-ring formation protein FlgA</fullName>
    </recommendedName>
</protein>
<dbReference type="AlphaFoldDB" id="A0A1H2EQV1"/>
<dbReference type="OrthoDB" id="6236246at2"/>
<dbReference type="Gene3D" id="3.90.1210.10">
    <property type="entry name" value="Antifreeze-like/N-acetylneuraminic acid synthase C-terminal domain"/>
    <property type="match status" value="1"/>
</dbReference>
<keyword evidence="9" id="KW-0282">Flagellum</keyword>
<comment type="similarity">
    <text evidence="2 7">Belongs to the FlgA family.</text>
</comment>
<dbReference type="InterPro" id="IPR017585">
    <property type="entry name" value="SAF_FlgA"/>
</dbReference>
<evidence type="ECO:0000256" key="5">
    <source>
        <dbReference type="ARBA" id="ARBA00022764"/>
    </source>
</evidence>
<feature type="chain" id="PRO_5009029377" description="Flagella basal body P-ring formation protein FlgA" evidence="7">
    <location>
        <begin position="33"/>
        <end position="233"/>
    </location>
</feature>
<dbReference type="CDD" id="cd11614">
    <property type="entry name" value="SAF_CpaB_FlgA_like"/>
    <property type="match status" value="1"/>
</dbReference>
<keyword evidence="9" id="KW-0966">Cell projection</keyword>
<dbReference type="NCBIfam" id="TIGR03170">
    <property type="entry name" value="flgA_cterm"/>
    <property type="match status" value="1"/>
</dbReference>
<dbReference type="GO" id="GO:0042597">
    <property type="term" value="C:periplasmic space"/>
    <property type="evidence" value="ECO:0007669"/>
    <property type="project" value="UniProtKB-SubCell"/>
</dbReference>
<evidence type="ECO:0000256" key="6">
    <source>
        <dbReference type="ARBA" id="ARBA00025643"/>
    </source>
</evidence>
<evidence type="ECO:0000256" key="3">
    <source>
        <dbReference type="ARBA" id="ARBA00014754"/>
    </source>
</evidence>
<dbReference type="InterPro" id="IPR013974">
    <property type="entry name" value="SAF"/>
</dbReference>
<feature type="domain" description="SAF" evidence="8">
    <location>
        <begin position="109"/>
        <end position="171"/>
    </location>
</feature>
<dbReference type="InterPro" id="IPR039246">
    <property type="entry name" value="Flagellar_FlgA"/>
</dbReference>
<name>A0A1H2EQV1_9GAMM</name>
<dbReference type="Gene3D" id="2.30.30.760">
    <property type="match status" value="1"/>
</dbReference>
<dbReference type="Proteomes" id="UP000243063">
    <property type="component" value="Chromosome I"/>
</dbReference>
<dbReference type="PANTHER" id="PTHR36307:SF1">
    <property type="entry name" value="FLAGELLA BASAL BODY P-RING FORMATION PROTEIN FLGA"/>
    <property type="match status" value="1"/>
</dbReference>
<evidence type="ECO:0000313" key="10">
    <source>
        <dbReference type="Proteomes" id="UP000243063"/>
    </source>
</evidence>
<dbReference type="RefSeq" id="WP_090212257.1">
    <property type="nucleotide sequence ID" value="NZ_LT629780.1"/>
</dbReference>
<dbReference type="PANTHER" id="PTHR36307">
    <property type="entry name" value="FLAGELLA BASAL BODY P-RING FORMATION PROTEIN FLGA"/>
    <property type="match status" value="1"/>
</dbReference>
<keyword evidence="5 7" id="KW-0574">Periplasm</keyword>
<dbReference type="GO" id="GO:0044780">
    <property type="term" value="P:bacterial-type flagellum assembly"/>
    <property type="evidence" value="ECO:0007669"/>
    <property type="project" value="InterPro"/>
</dbReference>
<evidence type="ECO:0000259" key="8">
    <source>
        <dbReference type="SMART" id="SM00858"/>
    </source>
</evidence>
<evidence type="ECO:0000256" key="1">
    <source>
        <dbReference type="ARBA" id="ARBA00004418"/>
    </source>
</evidence>
<dbReference type="Pfam" id="PF13144">
    <property type="entry name" value="ChapFlgA"/>
    <property type="match status" value="1"/>
</dbReference>
<evidence type="ECO:0000256" key="7">
    <source>
        <dbReference type="RuleBase" id="RU362063"/>
    </source>
</evidence>
<keyword evidence="4 7" id="KW-0732">Signal</keyword>
<keyword evidence="10" id="KW-1185">Reference proteome</keyword>
<feature type="signal peptide" evidence="7">
    <location>
        <begin position="1"/>
        <end position="32"/>
    </location>
</feature>
<dbReference type="InterPro" id="IPR041231">
    <property type="entry name" value="FlgA_N"/>
</dbReference>
<gene>
    <name evidence="9" type="ORF">SAMN05216580_0774</name>
</gene>
<keyword evidence="7" id="KW-1005">Bacterial flagellum biogenesis</keyword>
<evidence type="ECO:0000313" key="9">
    <source>
        <dbReference type="EMBL" id="SDT97409.1"/>
    </source>
</evidence>
<dbReference type="Pfam" id="PF17656">
    <property type="entry name" value="ChapFlgA_N"/>
    <property type="match status" value="1"/>
</dbReference>
<sequence length="233" mass="24933">MPRHRPRPRTRALLPLAALCAALGSLSNPLLADEAVNDSVRQFLEQRLLEQGLQGSVEIAASSARMPACSEPQPFLPRSGQRLLGRVAVGVRCADSQTRYLQTQIGVVGDYVVAARAIAAGETLSADMLEVRQGALERLPRQLISDPLSVVGMQTTRALDAGSLLQSRSLRAALLVERNARVSVEALGTGFRISRDGVALDAGALGSEIRVRTDGGEILRARIVGRNRLQVAQ</sequence>
<accession>A0A1H2EQV1</accession>
<keyword evidence="9" id="KW-0969">Cilium</keyword>
<organism evidence="9 10">
    <name type="scientific">Geopseudomonas guangdongensis</name>
    <dbReference type="NCBI Taxonomy" id="1245526"/>
    <lineage>
        <taxon>Bacteria</taxon>
        <taxon>Pseudomonadati</taxon>
        <taxon>Pseudomonadota</taxon>
        <taxon>Gammaproteobacteria</taxon>
        <taxon>Pseudomonadales</taxon>
        <taxon>Pseudomonadaceae</taxon>
        <taxon>Geopseudomonas</taxon>
    </lineage>
</organism>
<reference evidence="10" key="1">
    <citation type="submission" date="2016-10" db="EMBL/GenBank/DDBJ databases">
        <authorList>
            <person name="Varghese N."/>
            <person name="Submissions S."/>
        </authorList>
    </citation>
    <scope>NUCLEOTIDE SEQUENCE [LARGE SCALE GENOMIC DNA]</scope>
    <source>
        <strain evidence="10">CCTCC 2012022</strain>
    </source>
</reference>
<dbReference type="STRING" id="1245526.SAMN05216580_0774"/>
<dbReference type="EMBL" id="LT629780">
    <property type="protein sequence ID" value="SDT97409.1"/>
    <property type="molecule type" value="Genomic_DNA"/>
</dbReference>
<dbReference type="SMART" id="SM00858">
    <property type="entry name" value="SAF"/>
    <property type="match status" value="1"/>
</dbReference>
<comment type="function">
    <text evidence="6 7">Involved in the assembly process of the P-ring formation. It may associate with FlgF on the rod constituting a structure essential for the P-ring assembly or may act as a modulator protein for the P-ring assembly.</text>
</comment>
<proteinExistence type="inferred from homology"/>
<comment type="subcellular location">
    <subcellularLocation>
        <location evidence="1 7">Periplasm</location>
    </subcellularLocation>
</comment>
<evidence type="ECO:0000256" key="2">
    <source>
        <dbReference type="ARBA" id="ARBA00010474"/>
    </source>
</evidence>